<evidence type="ECO:0000256" key="1">
    <source>
        <dbReference type="SAM" id="Phobius"/>
    </source>
</evidence>
<feature type="transmembrane region" description="Helical" evidence="1">
    <location>
        <begin position="7"/>
        <end position="27"/>
    </location>
</feature>
<gene>
    <name evidence="2" type="ORF">AKJ09_04826</name>
</gene>
<proteinExistence type="predicted"/>
<dbReference type="AlphaFoldDB" id="A0A0K1PXB9"/>
<dbReference type="STRING" id="1391654.AKJ09_04826"/>
<evidence type="ECO:0000313" key="3">
    <source>
        <dbReference type="Proteomes" id="UP000064967"/>
    </source>
</evidence>
<reference evidence="2 3" key="1">
    <citation type="submission" date="2015-08" db="EMBL/GenBank/DDBJ databases">
        <authorList>
            <person name="Babu N.S."/>
            <person name="Beckwith C.J."/>
            <person name="Beseler K.G."/>
            <person name="Brison A."/>
            <person name="Carone J.V."/>
            <person name="Caskin T.P."/>
            <person name="Diamond M."/>
            <person name="Durham M.E."/>
            <person name="Foxe J.M."/>
            <person name="Go M."/>
            <person name="Henderson B.A."/>
            <person name="Jones I.B."/>
            <person name="McGettigan J.A."/>
            <person name="Micheletti S.J."/>
            <person name="Nasrallah M.E."/>
            <person name="Ortiz D."/>
            <person name="Piller C.R."/>
            <person name="Privatt S.R."/>
            <person name="Schneider S.L."/>
            <person name="Sharp S."/>
            <person name="Smith T.C."/>
            <person name="Stanton J.D."/>
            <person name="Ullery H.E."/>
            <person name="Wilson R.J."/>
            <person name="Serrano M.G."/>
            <person name="Buck G."/>
            <person name="Lee V."/>
            <person name="Wang Y."/>
            <person name="Carvalho R."/>
            <person name="Voegtly L."/>
            <person name="Shi R."/>
            <person name="Duckworth R."/>
            <person name="Johnson A."/>
            <person name="Loviza R."/>
            <person name="Walstead R."/>
            <person name="Shah Z."/>
            <person name="Kiflezghi M."/>
            <person name="Wade K."/>
            <person name="Ball S.L."/>
            <person name="Bradley K.W."/>
            <person name="Asai D.J."/>
            <person name="Bowman C.A."/>
            <person name="Russell D.A."/>
            <person name="Pope W.H."/>
            <person name="Jacobs-Sera D."/>
            <person name="Hendrix R.W."/>
            <person name="Hatfull G.F."/>
        </authorList>
    </citation>
    <scope>NUCLEOTIDE SEQUENCE [LARGE SCALE GENOMIC DNA]</scope>
    <source>
        <strain evidence="2 3">DSM 27648</strain>
    </source>
</reference>
<accession>A0A0K1PXB9</accession>
<keyword evidence="1" id="KW-1133">Transmembrane helix</keyword>
<name>A0A0K1PXB9_9BACT</name>
<organism evidence="2 3">
    <name type="scientific">Labilithrix luteola</name>
    <dbReference type="NCBI Taxonomy" id="1391654"/>
    <lineage>
        <taxon>Bacteria</taxon>
        <taxon>Pseudomonadati</taxon>
        <taxon>Myxococcota</taxon>
        <taxon>Polyangia</taxon>
        <taxon>Polyangiales</taxon>
        <taxon>Labilitrichaceae</taxon>
        <taxon>Labilithrix</taxon>
    </lineage>
</organism>
<sequence length="68" mass="7740">MRATGAVIPPLVILIISLWIFRIPFAYALMPVLGANSLWWSFPVGSGMSMLMSITYYRFGNWRSARML</sequence>
<dbReference type="Proteomes" id="UP000064967">
    <property type="component" value="Chromosome"/>
</dbReference>
<keyword evidence="3" id="KW-1185">Reference proteome</keyword>
<evidence type="ECO:0000313" key="2">
    <source>
        <dbReference type="EMBL" id="AKU98162.1"/>
    </source>
</evidence>
<keyword evidence="1" id="KW-0812">Transmembrane</keyword>
<protein>
    <submittedName>
        <fullName evidence="2">Na+-driven multidrug efflux pump</fullName>
    </submittedName>
</protein>
<dbReference type="EMBL" id="CP012333">
    <property type="protein sequence ID" value="AKU98162.1"/>
    <property type="molecule type" value="Genomic_DNA"/>
</dbReference>
<keyword evidence="1" id="KW-0472">Membrane</keyword>
<dbReference type="KEGG" id="llu:AKJ09_04826"/>
<feature type="transmembrane region" description="Helical" evidence="1">
    <location>
        <begin position="39"/>
        <end position="59"/>
    </location>
</feature>